<feature type="compositionally biased region" description="Polar residues" evidence="1">
    <location>
        <begin position="366"/>
        <end position="377"/>
    </location>
</feature>
<dbReference type="RefSeq" id="WP_183320341.1">
    <property type="nucleotide sequence ID" value="NZ_JACHVQ010000001.1"/>
</dbReference>
<evidence type="ECO:0000256" key="1">
    <source>
        <dbReference type="SAM" id="MobiDB-lite"/>
    </source>
</evidence>
<evidence type="ECO:0000313" key="3">
    <source>
        <dbReference type="Proteomes" id="UP000559182"/>
    </source>
</evidence>
<dbReference type="Proteomes" id="UP000559182">
    <property type="component" value="Unassembled WGS sequence"/>
</dbReference>
<dbReference type="Gene3D" id="1.10.30.50">
    <property type="match status" value="1"/>
</dbReference>
<feature type="compositionally biased region" description="Basic and acidic residues" evidence="1">
    <location>
        <begin position="265"/>
        <end position="274"/>
    </location>
</feature>
<feature type="compositionally biased region" description="Basic and acidic residues" evidence="1">
    <location>
        <begin position="179"/>
        <end position="190"/>
    </location>
</feature>
<organism evidence="2 3">
    <name type="scientific">Flexivirga oryzae</name>
    <dbReference type="NCBI Taxonomy" id="1794944"/>
    <lineage>
        <taxon>Bacteria</taxon>
        <taxon>Bacillati</taxon>
        <taxon>Actinomycetota</taxon>
        <taxon>Actinomycetes</taxon>
        <taxon>Micrococcales</taxon>
        <taxon>Dermacoccaceae</taxon>
        <taxon>Flexivirga</taxon>
    </lineage>
</organism>
<sequence length="413" mass="43791">MSWLKTSDTAATHPRVLALRNAPGAKEHTVNEVFGFVSRLAVYSAGQLTDYRIDIGAAEMLGGRRTRTLLRQAVAVGLMVEQGDGSDRYWMVVEDSDGLFHIRRQDEIEFERQRKRDASNTALIVPVRLRDGDACRYCGNTVNWFDRKSGRSGTYDHREPGQAARLESYVVACKTCNSKRGDKPDADERIPLLPAPAHPHYSPSTIKWLKGHGVDVEANTGDSESAPYSSVRNATCRESRESVSSVAERTSAAAGTDEASTKPQNDADRSDRYLTDIGQIRMDSDRSEGVRPGSGRVGPGRAGSGRAGSGAGPSAGGRGGDPTATHPTGASPDTPRSPDAALGEDLGEQLTRDSAGGRQRAPTAQAAGSSAVDTTQPAPEPNDGDGSTRSPTKAMSDDGGASVPHAAAHTQQP</sequence>
<accession>A0A839NC91</accession>
<gene>
    <name evidence="2" type="ORF">FHU39_002176</name>
</gene>
<protein>
    <recommendedName>
        <fullName evidence="4">HNH endonuclease</fullName>
    </recommendedName>
</protein>
<feature type="region of interest" description="Disordered" evidence="1">
    <location>
        <begin position="179"/>
        <end position="200"/>
    </location>
</feature>
<evidence type="ECO:0000313" key="2">
    <source>
        <dbReference type="EMBL" id="MBB2892192.1"/>
    </source>
</evidence>
<feature type="compositionally biased region" description="Gly residues" evidence="1">
    <location>
        <begin position="295"/>
        <end position="320"/>
    </location>
</feature>
<proteinExistence type="predicted"/>
<feature type="compositionally biased region" description="Polar residues" evidence="1">
    <location>
        <begin position="220"/>
        <end position="233"/>
    </location>
</feature>
<reference evidence="2 3" key="1">
    <citation type="submission" date="2020-08" db="EMBL/GenBank/DDBJ databases">
        <title>Sequencing the genomes of 1000 actinobacteria strains.</title>
        <authorList>
            <person name="Klenk H.-P."/>
        </authorList>
    </citation>
    <scope>NUCLEOTIDE SEQUENCE [LARGE SCALE GENOMIC DNA]</scope>
    <source>
        <strain evidence="2 3">DSM 105369</strain>
    </source>
</reference>
<comment type="caution">
    <text evidence="2">The sequence shown here is derived from an EMBL/GenBank/DDBJ whole genome shotgun (WGS) entry which is preliminary data.</text>
</comment>
<dbReference type="EMBL" id="JACHVQ010000001">
    <property type="protein sequence ID" value="MBB2892192.1"/>
    <property type="molecule type" value="Genomic_DNA"/>
</dbReference>
<name>A0A839NC91_9MICO</name>
<keyword evidence="3" id="KW-1185">Reference proteome</keyword>
<feature type="region of interest" description="Disordered" evidence="1">
    <location>
        <begin position="219"/>
        <end position="413"/>
    </location>
</feature>
<evidence type="ECO:0008006" key="4">
    <source>
        <dbReference type="Google" id="ProtNLM"/>
    </source>
</evidence>
<feature type="compositionally biased region" description="Low complexity" evidence="1">
    <location>
        <begin position="242"/>
        <end position="254"/>
    </location>
</feature>
<dbReference type="AlphaFoldDB" id="A0A839NC91"/>